<reference evidence="1" key="1">
    <citation type="submission" date="2020-06" db="EMBL/GenBank/DDBJ databases">
        <title>Lateral gene transfer of anion-conducting channel rhodopsins between green algae and giant viruses.</title>
        <authorList>
            <person name="Rozenberg A."/>
            <person name="Oppermann J."/>
            <person name="Wietek J."/>
            <person name="Fernandez Lahore R.G."/>
            <person name="Sandaa R.-A."/>
            <person name="Bratbak G."/>
            <person name="Hegemann P."/>
            <person name="Beja O."/>
        </authorList>
    </citation>
    <scope>NUCLEOTIDE SEQUENCE</scope>
    <source>
        <strain evidence="1">01B</strain>
    </source>
</reference>
<name>A0A7M3UNX9_POV01</name>
<sequence length="179" mass="20664">MVNFTNNSNFNYIEIVLVKKRINPFVYDIDFTENECGAVIMNVLEKFQKSFFKKHTTKHVYNTLELSKCNAENVTTLHNVILVDTSVFEEKGNTYLINYYDKNMLPNHSFPSTTSINEVVDSKRLSMKIMNNVYINVDALQYSNGSIHRNVYINVNVKKANDISFINDTVNDIISSLKL</sequence>
<protein>
    <submittedName>
        <fullName evidence="1">Uncharacterized protein</fullName>
    </submittedName>
</protein>
<evidence type="ECO:0000313" key="1">
    <source>
        <dbReference type="EMBL" id="QOI90424.1"/>
    </source>
</evidence>
<proteinExistence type="predicted"/>
<gene>
    <name evidence="1" type="ORF">HWQ62_00288</name>
</gene>
<accession>A0A7M3UNX9</accession>
<organismHost>
    <name type="scientific">Pyramimonas plurioculata</name>
    <dbReference type="NCBI Taxonomy" id="36893"/>
</organismHost>
<dbReference type="EMBL" id="MT663537">
    <property type="protein sequence ID" value="QOI90424.1"/>
    <property type="molecule type" value="Genomic_DNA"/>
</dbReference>
<organism evidence="1">
    <name type="scientific">Pyramimonas orientalis virus</name>
    <name type="common">PoV01</name>
    <dbReference type="NCBI Taxonomy" id="455367"/>
    <lineage>
        <taxon>Viruses</taxon>
        <taxon>Varidnaviria</taxon>
        <taxon>Bamfordvirae</taxon>
        <taxon>Nucleocytoviricota</taxon>
        <taxon>Megaviricetes</taxon>
        <taxon>Imitervirales</taxon>
        <taxon>Allomimiviridae</taxon>
        <taxon>Heliosvirus</taxon>
        <taxon>Heliosvirus raunefjordenense</taxon>
    </lineage>
</organism>